<dbReference type="AlphaFoldDB" id="A0AAN8WQT4"/>
<name>A0AAN8WQT4_HALRR</name>
<feature type="non-terminal residue" evidence="1">
    <location>
        <position position="151"/>
    </location>
</feature>
<reference evidence="1 2" key="1">
    <citation type="submission" date="2023-11" db="EMBL/GenBank/DDBJ databases">
        <title>Halocaridina rubra genome assembly.</title>
        <authorList>
            <person name="Smith C."/>
        </authorList>
    </citation>
    <scope>NUCLEOTIDE SEQUENCE [LARGE SCALE GENOMIC DNA]</scope>
    <source>
        <strain evidence="1">EP-1</strain>
        <tissue evidence="1">Whole</tissue>
    </source>
</reference>
<keyword evidence="2" id="KW-1185">Reference proteome</keyword>
<protein>
    <submittedName>
        <fullName evidence="1">Uncharacterized protein</fullName>
    </submittedName>
</protein>
<organism evidence="1 2">
    <name type="scientific">Halocaridina rubra</name>
    <name type="common">Hawaiian red shrimp</name>
    <dbReference type="NCBI Taxonomy" id="373956"/>
    <lineage>
        <taxon>Eukaryota</taxon>
        <taxon>Metazoa</taxon>
        <taxon>Ecdysozoa</taxon>
        <taxon>Arthropoda</taxon>
        <taxon>Crustacea</taxon>
        <taxon>Multicrustacea</taxon>
        <taxon>Malacostraca</taxon>
        <taxon>Eumalacostraca</taxon>
        <taxon>Eucarida</taxon>
        <taxon>Decapoda</taxon>
        <taxon>Pleocyemata</taxon>
        <taxon>Caridea</taxon>
        <taxon>Atyoidea</taxon>
        <taxon>Atyidae</taxon>
        <taxon>Halocaridina</taxon>
    </lineage>
</organism>
<comment type="caution">
    <text evidence="1">The sequence shown here is derived from an EMBL/GenBank/DDBJ whole genome shotgun (WGS) entry which is preliminary data.</text>
</comment>
<evidence type="ECO:0000313" key="2">
    <source>
        <dbReference type="Proteomes" id="UP001381693"/>
    </source>
</evidence>
<dbReference type="EMBL" id="JAXCGZ010015279">
    <property type="protein sequence ID" value="KAK7070636.1"/>
    <property type="molecule type" value="Genomic_DNA"/>
</dbReference>
<evidence type="ECO:0000313" key="1">
    <source>
        <dbReference type="EMBL" id="KAK7070636.1"/>
    </source>
</evidence>
<proteinExistence type="predicted"/>
<dbReference type="Proteomes" id="UP001381693">
    <property type="component" value="Unassembled WGS sequence"/>
</dbReference>
<sequence length="151" mass="16817">MRPKANVDYPSHGHLIESLEPAKVYKTEIYCCNKAFCGEILQTNLATKVVPKLHSSINVQSITNSSVVIALPSITGDGDGNSTFAIAVGHLTKNMKSNEELKEWTLQKINKFYSAISALAFYQNSRIQKKPEIETRDQCQSFKRIAGIVQE</sequence>
<gene>
    <name evidence="1" type="ORF">SK128_004380</name>
</gene>
<accession>A0AAN8WQT4</accession>